<dbReference type="AlphaFoldDB" id="A0A9N9DPI2"/>
<evidence type="ECO:0000313" key="2">
    <source>
        <dbReference type="EMBL" id="CAG8648252.1"/>
    </source>
</evidence>
<feature type="compositionally biased region" description="Polar residues" evidence="1">
    <location>
        <begin position="26"/>
        <end position="36"/>
    </location>
</feature>
<keyword evidence="3" id="KW-1185">Reference proteome</keyword>
<comment type="caution">
    <text evidence="2">The sequence shown here is derived from an EMBL/GenBank/DDBJ whole genome shotgun (WGS) entry which is preliminary data.</text>
</comment>
<dbReference type="EMBL" id="CAJVPJ010004075">
    <property type="protein sequence ID" value="CAG8648252.1"/>
    <property type="molecule type" value="Genomic_DNA"/>
</dbReference>
<reference evidence="2" key="1">
    <citation type="submission" date="2021-06" db="EMBL/GenBank/DDBJ databases">
        <authorList>
            <person name="Kallberg Y."/>
            <person name="Tangrot J."/>
            <person name="Rosling A."/>
        </authorList>
    </citation>
    <scope>NUCLEOTIDE SEQUENCE</scope>
    <source>
        <strain evidence="2">IA702</strain>
    </source>
</reference>
<proteinExistence type="predicted"/>
<protein>
    <submittedName>
        <fullName evidence="2">6747_t:CDS:1</fullName>
    </submittedName>
</protein>
<feature type="non-terminal residue" evidence="2">
    <location>
        <position position="1"/>
    </location>
</feature>
<sequence length="112" mass="11928">HCGKRARTGVQRQESNARSDALPISGSDQQGMSTAVNGADKESASTRTIHRPYGRDQEGATTAINAANKEGDMPTRTDNLLLMVVTILRGSTPFANGLPLLSIPAWLSPLQL</sequence>
<evidence type="ECO:0000256" key="1">
    <source>
        <dbReference type="SAM" id="MobiDB-lite"/>
    </source>
</evidence>
<organism evidence="2 3">
    <name type="scientific">Paraglomus occultum</name>
    <dbReference type="NCBI Taxonomy" id="144539"/>
    <lineage>
        <taxon>Eukaryota</taxon>
        <taxon>Fungi</taxon>
        <taxon>Fungi incertae sedis</taxon>
        <taxon>Mucoromycota</taxon>
        <taxon>Glomeromycotina</taxon>
        <taxon>Glomeromycetes</taxon>
        <taxon>Paraglomerales</taxon>
        <taxon>Paraglomeraceae</taxon>
        <taxon>Paraglomus</taxon>
    </lineage>
</organism>
<accession>A0A9N9DPI2</accession>
<feature type="region of interest" description="Disordered" evidence="1">
    <location>
        <begin position="1"/>
        <end position="60"/>
    </location>
</feature>
<dbReference type="Proteomes" id="UP000789572">
    <property type="component" value="Unassembled WGS sequence"/>
</dbReference>
<evidence type="ECO:0000313" key="3">
    <source>
        <dbReference type="Proteomes" id="UP000789572"/>
    </source>
</evidence>
<name>A0A9N9DPI2_9GLOM</name>
<gene>
    <name evidence="2" type="ORF">POCULU_LOCUS9805</name>
</gene>